<dbReference type="Proteomes" id="UP001642540">
    <property type="component" value="Unassembled WGS sequence"/>
</dbReference>
<dbReference type="PANTHER" id="PTHR19981:SF1">
    <property type="entry name" value="RHEA, ISOFORM B"/>
    <property type="match status" value="1"/>
</dbReference>
<sequence>MVTNVTSLLKTVKSVEDEHTRGTRALEATIEAIAQEIRAFDSHDVPKGRVVSPEELVRATKPVTTATAKAVAAGTSCRQDDVIVAANMGRKAISDLLTLCKSAAYAVEGEMRDRALVAGRQVAIHYRELLQYVLHAVLHPGSDVKPQLTQCSRDIAQSVTELVAVGQLMKGHEFEDPDDPTVIAENELLGAANSIDAAAKKLEKLRPRRSVKEADEDLNFDEMILEAAKSIAAATSALVKAASAAQRELVDTGRVNRKPASDSDDGQWSEGLISAAQMVAAATHSLVEAANSLVQGHATEEKLISAAKQVASSTAQLLVACKVKASPDSDATRRLQAAGNAVKRATDNLVKAAQQALAQEEERQLVLNKRMVGSMAQEINARSEVLKMERQLEEARSKLAAIRKAKYQEKTGGLAGYTDESDVDIDTHETSRLDSLLESSAERISSAANSFSIMRQQHQQQSQTGYPTTSTPLKPAVSPKPTAASIAERDRKFNNSSPSYSTISNDSSVGYSYPSQYQQPTPPPPQRSFQPVTHHSTFKSQSSTNGTSGQFPPPPPPTAHQEEDLYARPRHPDQYYSASSAASTPTPTTPKKTFMKPSEFYSEAQRSPSGIPVQGQPAPGFTPPKGGFQVLPSSFGKTFGKVQEGGSSLQEEYSHYDSGPVRSEQVFETRGADGSISLRRIFTQQQSSSSQSVVSSSRKVFQQKDGSN</sequence>
<keyword evidence="3" id="KW-0175">Coiled coil</keyword>
<proteinExistence type="predicted"/>
<feature type="compositionally biased region" description="Polar residues" evidence="4">
    <location>
        <begin position="698"/>
        <end position="708"/>
    </location>
</feature>
<dbReference type="InterPro" id="IPR054082">
    <property type="entry name" value="Talin_IBS2B"/>
</dbReference>
<comment type="subcellular location">
    <subcellularLocation>
        <location evidence="1">Cytoplasm</location>
    </subcellularLocation>
</comment>
<keyword evidence="7" id="KW-1185">Reference proteome</keyword>
<feature type="compositionally biased region" description="Polar residues" evidence="4">
    <location>
        <begin position="533"/>
        <end position="550"/>
    </location>
</feature>
<dbReference type="Pfam" id="PF21896">
    <property type="entry name" value="Talin_IBS2B"/>
    <property type="match status" value="1"/>
</dbReference>
<keyword evidence="2" id="KW-0963">Cytoplasm</keyword>
<feature type="domain" description="I/LWEQ" evidence="5">
    <location>
        <begin position="172"/>
        <end position="410"/>
    </location>
</feature>
<evidence type="ECO:0000256" key="4">
    <source>
        <dbReference type="SAM" id="MobiDB-lite"/>
    </source>
</evidence>
<feature type="compositionally biased region" description="Low complexity" evidence="4">
    <location>
        <begin position="577"/>
        <end position="590"/>
    </location>
</feature>
<dbReference type="SUPFAM" id="SSF109885">
    <property type="entry name" value="I/LWEQ domain"/>
    <property type="match status" value="1"/>
</dbReference>
<feature type="region of interest" description="Disordered" evidence="4">
    <location>
        <begin position="683"/>
        <end position="708"/>
    </location>
</feature>
<reference evidence="6 7" key="1">
    <citation type="submission" date="2024-08" db="EMBL/GenBank/DDBJ databases">
        <authorList>
            <person name="Cucini C."/>
            <person name="Frati F."/>
        </authorList>
    </citation>
    <scope>NUCLEOTIDE SEQUENCE [LARGE SCALE GENOMIC DNA]</scope>
</reference>
<gene>
    <name evidence="6" type="ORF">ODALV1_LOCUS29358</name>
</gene>
<feature type="coiled-coil region" evidence="3">
    <location>
        <begin position="335"/>
        <end position="405"/>
    </location>
</feature>
<dbReference type="Gene3D" id="1.20.1420.10">
    <property type="entry name" value="Talin, central domain"/>
    <property type="match status" value="1"/>
</dbReference>
<feature type="compositionally biased region" description="Low complexity" evidence="4">
    <location>
        <begin position="507"/>
        <end position="519"/>
    </location>
</feature>
<dbReference type="Pfam" id="PF01608">
    <property type="entry name" value="I_LWEQ"/>
    <property type="match status" value="1"/>
</dbReference>
<dbReference type="SMART" id="SM00307">
    <property type="entry name" value="ILWEQ"/>
    <property type="match status" value="1"/>
</dbReference>
<evidence type="ECO:0000313" key="7">
    <source>
        <dbReference type="Proteomes" id="UP001642540"/>
    </source>
</evidence>
<dbReference type="EMBL" id="CAXLJM020000151">
    <property type="protein sequence ID" value="CAL8143213.1"/>
    <property type="molecule type" value="Genomic_DNA"/>
</dbReference>
<dbReference type="Gene3D" id="1.20.1410.10">
    <property type="entry name" value="I/LWEQ domain"/>
    <property type="match status" value="1"/>
</dbReference>
<evidence type="ECO:0000256" key="3">
    <source>
        <dbReference type="SAM" id="Coils"/>
    </source>
</evidence>
<protein>
    <recommendedName>
        <fullName evidence="5">I/LWEQ domain-containing protein</fullName>
    </recommendedName>
</protein>
<organism evidence="6 7">
    <name type="scientific">Orchesella dallaii</name>
    <dbReference type="NCBI Taxonomy" id="48710"/>
    <lineage>
        <taxon>Eukaryota</taxon>
        <taxon>Metazoa</taxon>
        <taxon>Ecdysozoa</taxon>
        <taxon>Arthropoda</taxon>
        <taxon>Hexapoda</taxon>
        <taxon>Collembola</taxon>
        <taxon>Entomobryomorpha</taxon>
        <taxon>Entomobryoidea</taxon>
        <taxon>Orchesellidae</taxon>
        <taxon>Orchesellinae</taxon>
        <taxon>Orchesella</taxon>
    </lineage>
</organism>
<evidence type="ECO:0000259" key="5">
    <source>
        <dbReference type="PROSITE" id="PS50945"/>
    </source>
</evidence>
<feature type="region of interest" description="Disordered" evidence="4">
    <location>
        <begin position="453"/>
        <end position="664"/>
    </location>
</feature>
<feature type="compositionally biased region" description="Polar residues" evidence="4">
    <location>
        <begin position="494"/>
        <end position="506"/>
    </location>
</feature>
<feature type="compositionally biased region" description="Low complexity" evidence="4">
    <location>
        <begin position="684"/>
        <end position="697"/>
    </location>
</feature>
<comment type="caution">
    <text evidence="6">The sequence shown here is derived from an EMBL/GenBank/DDBJ whole genome shotgun (WGS) entry which is preliminary data.</text>
</comment>
<dbReference type="InterPro" id="IPR002558">
    <property type="entry name" value="ILWEQ_dom"/>
</dbReference>
<evidence type="ECO:0000256" key="1">
    <source>
        <dbReference type="ARBA" id="ARBA00004496"/>
    </source>
</evidence>
<accession>A0ABP1S4B1</accession>
<dbReference type="PROSITE" id="PS50945">
    <property type="entry name" value="I_LWEQ"/>
    <property type="match status" value="1"/>
</dbReference>
<evidence type="ECO:0000256" key="2">
    <source>
        <dbReference type="ARBA" id="ARBA00022490"/>
    </source>
</evidence>
<dbReference type="PANTHER" id="PTHR19981">
    <property type="entry name" value="TALIN"/>
    <property type="match status" value="1"/>
</dbReference>
<dbReference type="InterPro" id="IPR035964">
    <property type="entry name" value="I/LWEQ_dom_sf"/>
</dbReference>
<evidence type="ECO:0000313" key="6">
    <source>
        <dbReference type="EMBL" id="CAL8143213.1"/>
    </source>
</evidence>
<name>A0ABP1S4B1_9HEXA</name>
<feature type="compositionally biased region" description="Basic and acidic residues" evidence="4">
    <location>
        <begin position="560"/>
        <end position="573"/>
    </location>
</feature>